<keyword evidence="4" id="KW-0479">Metal-binding</keyword>
<name>A0A445ES01_ARAHY</name>
<evidence type="ECO:0000256" key="3">
    <source>
        <dbReference type="ARBA" id="ARBA00022617"/>
    </source>
</evidence>
<proteinExistence type="inferred from homology"/>
<dbReference type="Proteomes" id="UP000289738">
    <property type="component" value="Chromosome A01"/>
</dbReference>
<dbReference type="GO" id="GO:0016705">
    <property type="term" value="F:oxidoreductase activity, acting on paired donors, with incorporation or reduction of molecular oxygen"/>
    <property type="evidence" value="ECO:0007669"/>
    <property type="project" value="InterPro"/>
</dbReference>
<protein>
    <submittedName>
        <fullName evidence="8">Uncharacterized protein</fullName>
    </submittedName>
</protein>
<dbReference type="GO" id="GO:0020037">
    <property type="term" value="F:heme binding"/>
    <property type="evidence" value="ECO:0007669"/>
    <property type="project" value="InterPro"/>
</dbReference>
<keyword evidence="5" id="KW-0560">Oxidoreductase</keyword>
<evidence type="ECO:0000313" key="8">
    <source>
        <dbReference type="EMBL" id="RYR78265.1"/>
    </source>
</evidence>
<accession>A0A445ES01</accession>
<dbReference type="AlphaFoldDB" id="A0A445ES01"/>
<dbReference type="EMBL" id="SDMP01000001">
    <property type="protein sequence ID" value="RYR78265.1"/>
    <property type="molecule type" value="Genomic_DNA"/>
</dbReference>
<evidence type="ECO:0000256" key="2">
    <source>
        <dbReference type="ARBA" id="ARBA00010617"/>
    </source>
</evidence>
<reference evidence="8 9" key="1">
    <citation type="submission" date="2019-01" db="EMBL/GenBank/DDBJ databases">
        <title>Sequencing of cultivated peanut Arachis hypogaea provides insights into genome evolution and oil improvement.</title>
        <authorList>
            <person name="Chen X."/>
        </authorList>
    </citation>
    <scope>NUCLEOTIDE SEQUENCE [LARGE SCALE GENOMIC DNA]</scope>
    <source>
        <strain evidence="9">cv. Fuhuasheng</strain>
        <tissue evidence="8">Leaves</tissue>
    </source>
</reference>
<dbReference type="PANTHER" id="PTHR24296">
    <property type="entry name" value="CYTOCHROME P450"/>
    <property type="match status" value="1"/>
</dbReference>
<keyword evidence="7" id="KW-0503">Monooxygenase</keyword>
<comment type="caution">
    <text evidence="8">The sequence shown here is derived from an EMBL/GenBank/DDBJ whole genome shotgun (WGS) entry which is preliminary data.</text>
</comment>
<evidence type="ECO:0000256" key="1">
    <source>
        <dbReference type="ARBA" id="ARBA00001971"/>
    </source>
</evidence>
<organism evidence="8 9">
    <name type="scientific">Arachis hypogaea</name>
    <name type="common">Peanut</name>
    <dbReference type="NCBI Taxonomy" id="3818"/>
    <lineage>
        <taxon>Eukaryota</taxon>
        <taxon>Viridiplantae</taxon>
        <taxon>Streptophyta</taxon>
        <taxon>Embryophyta</taxon>
        <taxon>Tracheophyta</taxon>
        <taxon>Spermatophyta</taxon>
        <taxon>Magnoliopsida</taxon>
        <taxon>eudicotyledons</taxon>
        <taxon>Gunneridae</taxon>
        <taxon>Pentapetalae</taxon>
        <taxon>rosids</taxon>
        <taxon>fabids</taxon>
        <taxon>Fabales</taxon>
        <taxon>Fabaceae</taxon>
        <taxon>Papilionoideae</taxon>
        <taxon>50 kb inversion clade</taxon>
        <taxon>dalbergioids sensu lato</taxon>
        <taxon>Dalbergieae</taxon>
        <taxon>Pterocarpus clade</taxon>
        <taxon>Arachis</taxon>
    </lineage>
</organism>
<keyword evidence="6" id="KW-0408">Iron</keyword>
<dbReference type="GO" id="GO:0005506">
    <property type="term" value="F:iron ion binding"/>
    <property type="evidence" value="ECO:0007669"/>
    <property type="project" value="InterPro"/>
</dbReference>
<evidence type="ECO:0000256" key="7">
    <source>
        <dbReference type="ARBA" id="ARBA00023033"/>
    </source>
</evidence>
<dbReference type="InterPro" id="IPR036396">
    <property type="entry name" value="Cyt_P450_sf"/>
</dbReference>
<comment type="cofactor">
    <cofactor evidence="1">
        <name>heme</name>
        <dbReference type="ChEBI" id="CHEBI:30413"/>
    </cofactor>
</comment>
<comment type="similarity">
    <text evidence="2">Belongs to the cytochrome P450 family.</text>
</comment>
<dbReference type="Gene3D" id="1.10.630.10">
    <property type="entry name" value="Cytochrome P450"/>
    <property type="match status" value="1"/>
</dbReference>
<evidence type="ECO:0000256" key="4">
    <source>
        <dbReference type="ARBA" id="ARBA00022723"/>
    </source>
</evidence>
<dbReference type="STRING" id="3818.A0A445ES01"/>
<evidence type="ECO:0000256" key="5">
    <source>
        <dbReference type="ARBA" id="ARBA00023002"/>
    </source>
</evidence>
<gene>
    <name evidence="8" type="ORF">Ahy_A01g003007</name>
</gene>
<sequence>MRRFSFDIICKFSFRIDLKCFIHSLPEQPRPCIQTISTASNITVVAYMKTEAILNICSEKKQKEAIGVVDNVAMKMIGQRRIEMTMTMTGLNKPDLLSRFKFMGSIKDNKYLRDIVINFLSMN</sequence>
<evidence type="ECO:0000313" key="9">
    <source>
        <dbReference type="Proteomes" id="UP000289738"/>
    </source>
</evidence>
<evidence type="ECO:0000256" key="6">
    <source>
        <dbReference type="ARBA" id="ARBA00023004"/>
    </source>
</evidence>
<dbReference type="GO" id="GO:0004497">
    <property type="term" value="F:monooxygenase activity"/>
    <property type="evidence" value="ECO:0007669"/>
    <property type="project" value="UniProtKB-KW"/>
</dbReference>
<keyword evidence="3" id="KW-0349">Heme</keyword>
<keyword evidence="9" id="KW-1185">Reference proteome</keyword>